<dbReference type="InterPro" id="IPR027417">
    <property type="entry name" value="P-loop_NTPase"/>
</dbReference>
<feature type="domain" description="FtsK" evidence="3">
    <location>
        <begin position="300"/>
        <end position="483"/>
    </location>
</feature>
<dbReference type="OrthoDB" id="3315716at2"/>
<dbReference type="RefSeq" id="WP_012787073.1">
    <property type="nucleotide sequence ID" value="NC_013131.1"/>
</dbReference>
<dbReference type="InParanoid" id="C7Q1A5"/>
<dbReference type="SUPFAM" id="SSF52540">
    <property type="entry name" value="P-loop containing nucleoside triphosphate hydrolases"/>
    <property type="match status" value="1"/>
</dbReference>
<dbReference type="InterPro" id="IPR002543">
    <property type="entry name" value="FtsK_dom"/>
</dbReference>
<dbReference type="EMBL" id="CP001700">
    <property type="protein sequence ID" value="ACU71780.1"/>
    <property type="molecule type" value="Genomic_DNA"/>
</dbReference>
<gene>
    <name evidence="4" type="ordered locus">Caci_2871</name>
</gene>
<keyword evidence="1" id="KW-0547">Nucleotide-binding</keyword>
<keyword evidence="1" id="KW-0067">ATP-binding</keyword>
<sequence length="681" mass="72968" precursor="true">MKTTQTPTKDVAVRSPTRPPAQIRDTASGKAAIWAGRTWWRHKLRLMPLSVSAVGIASAGMLHAATPEVAGWIEAGGVVTAVGAAGGYAELRRRNDDALNGKQVAYITACGMYLTGFELHATIAKPYTPTALATYGAATGVATVCWWLRGLAAAAPEEREQSVAQEAEAPEEEAPSPGKIWAKRIGCAAGPMQNSSLTKLEPLLDANGQGNGTTGIITLNADGGPIRHTVADITPQLGKISTGLDIHPSRLAVEPISENKARLMMFNRNPLTDPVPWRGPGDPGTYRHPAGMTPTGKWTHHPLILPGWGAVHELIVGSTGSGKSRTARLRLAMARHTYNKRNEACTATWLLDPHQGASYSGWRDRVDVLARSDEEIMVALAAAVTEKNRRLRILASLNREVLRPTPEMPHIRIIIDEFPAFIARFPHAAALIAQLVAEGRKVLIGLTVLTQYPTADKLGGDMSIRDGLLTTATVHRTGNQFTGMIVANGKQIGDPGALPLLWADGSSAAGVAYHLGTDSDHSVMMRAAVGGLDDTQWDWEDDEDQAPPTPYDEAWYCDGVTVTTETGQLLMVAMADGSAFVTAEEAKDEASNPEKPWSETLAQTTAATTGTMWDKIELFLSELGEEASTTQICKGIGEDVDKRLAAVSQTCSRAVEQNKLVKSDRGVWVLPQHARLVGAGR</sequence>
<evidence type="ECO:0000256" key="1">
    <source>
        <dbReference type="PROSITE-ProRule" id="PRU00289"/>
    </source>
</evidence>
<dbReference type="Gene3D" id="3.40.50.300">
    <property type="entry name" value="P-loop containing nucleotide triphosphate hydrolases"/>
    <property type="match status" value="1"/>
</dbReference>
<keyword evidence="4" id="KW-0131">Cell cycle</keyword>
<accession>C7Q1A5</accession>
<name>C7Q1A5_CATAD</name>
<dbReference type="AlphaFoldDB" id="C7Q1A5"/>
<reference evidence="4 5" key="1">
    <citation type="journal article" date="2009" name="Stand. Genomic Sci.">
        <title>Complete genome sequence of Catenulispora acidiphila type strain (ID 139908).</title>
        <authorList>
            <person name="Copeland A."/>
            <person name="Lapidus A."/>
            <person name="Glavina Del Rio T."/>
            <person name="Nolan M."/>
            <person name="Lucas S."/>
            <person name="Chen F."/>
            <person name="Tice H."/>
            <person name="Cheng J.F."/>
            <person name="Bruce D."/>
            <person name="Goodwin L."/>
            <person name="Pitluck S."/>
            <person name="Mikhailova N."/>
            <person name="Pati A."/>
            <person name="Ivanova N."/>
            <person name="Mavromatis K."/>
            <person name="Chen A."/>
            <person name="Palaniappan K."/>
            <person name="Chain P."/>
            <person name="Land M."/>
            <person name="Hauser L."/>
            <person name="Chang Y.J."/>
            <person name="Jeffries C.D."/>
            <person name="Chertkov O."/>
            <person name="Brettin T."/>
            <person name="Detter J.C."/>
            <person name="Han C."/>
            <person name="Ali Z."/>
            <person name="Tindall B.J."/>
            <person name="Goker M."/>
            <person name="Bristow J."/>
            <person name="Eisen J.A."/>
            <person name="Markowitz V."/>
            <person name="Hugenholtz P."/>
            <person name="Kyrpides N.C."/>
            <person name="Klenk H.P."/>
        </authorList>
    </citation>
    <scope>NUCLEOTIDE SEQUENCE [LARGE SCALE GENOMIC DNA]</scope>
    <source>
        <strain evidence="5">DSM 44928 / JCM 14897 / NBRC 102108 / NRRL B-24433 / ID139908</strain>
    </source>
</reference>
<dbReference type="GO" id="GO:0005524">
    <property type="term" value="F:ATP binding"/>
    <property type="evidence" value="ECO:0007669"/>
    <property type="project" value="UniProtKB-UniRule"/>
</dbReference>
<evidence type="ECO:0000256" key="2">
    <source>
        <dbReference type="SAM" id="MobiDB-lite"/>
    </source>
</evidence>
<dbReference type="HOGENOM" id="CLU_403713_0_0_11"/>
<organism evidence="4 5">
    <name type="scientific">Catenulispora acidiphila (strain DSM 44928 / JCM 14897 / NBRC 102108 / NRRL B-24433 / ID139908)</name>
    <dbReference type="NCBI Taxonomy" id="479433"/>
    <lineage>
        <taxon>Bacteria</taxon>
        <taxon>Bacillati</taxon>
        <taxon>Actinomycetota</taxon>
        <taxon>Actinomycetes</taxon>
        <taxon>Catenulisporales</taxon>
        <taxon>Catenulisporaceae</taxon>
        <taxon>Catenulispora</taxon>
    </lineage>
</organism>
<evidence type="ECO:0000259" key="3">
    <source>
        <dbReference type="PROSITE" id="PS50901"/>
    </source>
</evidence>
<dbReference type="PROSITE" id="PS50901">
    <property type="entry name" value="FTSK"/>
    <property type="match status" value="1"/>
</dbReference>
<dbReference type="CDD" id="cd01127">
    <property type="entry name" value="TrwB_TraG_TraD_VirD4"/>
    <property type="match status" value="1"/>
</dbReference>
<dbReference type="GO" id="GO:0051301">
    <property type="term" value="P:cell division"/>
    <property type="evidence" value="ECO:0007669"/>
    <property type="project" value="UniProtKB-KW"/>
</dbReference>
<dbReference type="KEGG" id="cai:Caci_2871"/>
<proteinExistence type="predicted"/>
<dbReference type="STRING" id="479433.Caci_2871"/>
<evidence type="ECO:0000313" key="4">
    <source>
        <dbReference type="EMBL" id="ACU71780.1"/>
    </source>
</evidence>
<dbReference type="Proteomes" id="UP000000851">
    <property type="component" value="Chromosome"/>
</dbReference>
<keyword evidence="5" id="KW-1185">Reference proteome</keyword>
<dbReference type="eggNOG" id="COG1674">
    <property type="taxonomic scope" value="Bacteria"/>
</dbReference>
<protein>
    <submittedName>
        <fullName evidence="4">Cell divisionFtsK/SpoIIIE</fullName>
    </submittedName>
</protein>
<dbReference type="GO" id="GO:0003677">
    <property type="term" value="F:DNA binding"/>
    <property type="evidence" value="ECO:0007669"/>
    <property type="project" value="InterPro"/>
</dbReference>
<keyword evidence="4" id="KW-0132">Cell division</keyword>
<feature type="binding site" evidence="1">
    <location>
        <begin position="317"/>
        <end position="324"/>
    </location>
    <ligand>
        <name>ATP</name>
        <dbReference type="ChEBI" id="CHEBI:30616"/>
    </ligand>
</feature>
<feature type="region of interest" description="Disordered" evidence="2">
    <location>
        <begin position="1"/>
        <end position="26"/>
    </location>
</feature>
<evidence type="ECO:0000313" key="5">
    <source>
        <dbReference type="Proteomes" id="UP000000851"/>
    </source>
</evidence>